<evidence type="ECO:0000313" key="8">
    <source>
        <dbReference type="EMBL" id="VDL85996.1"/>
    </source>
</evidence>
<evidence type="ECO:0000256" key="3">
    <source>
        <dbReference type="ARBA" id="ARBA00012646"/>
    </source>
</evidence>
<dbReference type="InterPro" id="IPR050645">
    <property type="entry name" value="Histidine_acid_phosphatase"/>
</dbReference>
<reference evidence="10" key="1">
    <citation type="submission" date="2017-02" db="UniProtKB">
        <authorList>
            <consortium name="WormBaseParasite"/>
        </authorList>
    </citation>
    <scope>IDENTIFICATION</scope>
</reference>
<comment type="catalytic activity">
    <reaction evidence="1">
        <text>a phosphate monoester + H2O = an alcohol + phosphate</text>
        <dbReference type="Rhea" id="RHEA:15017"/>
        <dbReference type="ChEBI" id="CHEBI:15377"/>
        <dbReference type="ChEBI" id="CHEBI:30879"/>
        <dbReference type="ChEBI" id="CHEBI:43474"/>
        <dbReference type="ChEBI" id="CHEBI:67140"/>
        <dbReference type="EC" id="3.1.3.2"/>
    </reaction>
</comment>
<keyword evidence="7" id="KW-0325">Glycoprotein</keyword>
<evidence type="ECO:0000256" key="6">
    <source>
        <dbReference type="ARBA" id="ARBA00023157"/>
    </source>
</evidence>
<dbReference type="AlphaFoldDB" id="A0A0N4YWW5"/>
<dbReference type="GO" id="GO:0003993">
    <property type="term" value="F:acid phosphatase activity"/>
    <property type="evidence" value="ECO:0007669"/>
    <property type="project" value="UniProtKB-EC"/>
</dbReference>
<dbReference type="EC" id="3.1.3.2" evidence="3"/>
<dbReference type="InterPro" id="IPR000560">
    <property type="entry name" value="His_Pase_clade-2"/>
</dbReference>
<sequence length="166" mass="18552">MTPVQWAAVKLGIDRSFELGTFLKELYVKTGFLRAKLLPSQVYFRSKANNRCLMTAALVANGMFDASSANGKVSVPVYSQESNDTLLGGTITCDLERNRMFATCGEYPMLHYDHFTEYEGFVYDCMGLRKKGAIYRDGKSFSYTDTIINMVGDIASNFGQIGIDRD</sequence>
<accession>A0A0N4YWW5</accession>
<gene>
    <name evidence="8" type="ORF">NBR_LOCUS21738</name>
</gene>
<evidence type="ECO:0000256" key="4">
    <source>
        <dbReference type="ARBA" id="ARBA00022729"/>
    </source>
</evidence>
<keyword evidence="4" id="KW-0732">Signal</keyword>
<protein>
    <recommendedName>
        <fullName evidence="3">acid phosphatase</fullName>
        <ecNumber evidence="3">3.1.3.2</ecNumber>
    </recommendedName>
</protein>
<evidence type="ECO:0000256" key="2">
    <source>
        <dbReference type="ARBA" id="ARBA00005375"/>
    </source>
</evidence>
<evidence type="ECO:0000313" key="10">
    <source>
        <dbReference type="WBParaSite" id="NBR_0002173701-mRNA-1"/>
    </source>
</evidence>
<dbReference type="PANTHER" id="PTHR11567">
    <property type="entry name" value="ACID PHOSPHATASE-RELATED"/>
    <property type="match status" value="1"/>
</dbReference>
<comment type="similarity">
    <text evidence="2">Belongs to the histidine acid phosphatase family.</text>
</comment>
<name>A0A0N4YWW5_NIPBR</name>
<keyword evidence="6" id="KW-1015">Disulfide bond</keyword>
<dbReference type="WBParaSite" id="NBR_0002173701-mRNA-1">
    <property type="protein sequence ID" value="NBR_0002173701-mRNA-1"/>
    <property type="gene ID" value="NBR_0002173701"/>
</dbReference>
<evidence type="ECO:0000256" key="7">
    <source>
        <dbReference type="ARBA" id="ARBA00023180"/>
    </source>
</evidence>
<dbReference type="Pfam" id="PF00328">
    <property type="entry name" value="His_Phos_2"/>
    <property type="match status" value="1"/>
</dbReference>
<dbReference type="STRING" id="27835.A0A0N4YWW5"/>
<evidence type="ECO:0000313" key="9">
    <source>
        <dbReference type="Proteomes" id="UP000271162"/>
    </source>
</evidence>
<evidence type="ECO:0000256" key="1">
    <source>
        <dbReference type="ARBA" id="ARBA00000032"/>
    </source>
</evidence>
<reference evidence="8 9" key="2">
    <citation type="submission" date="2018-11" db="EMBL/GenBank/DDBJ databases">
        <authorList>
            <consortium name="Pathogen Informatics"/>
        </authorList>
    </citation>
    <scope>NUCLEOTIDE SEQUENCE [LARGE SCALE GENOMIC DNA]</scope>
</reference>
<keyword evidence="5" id="KW-0378">Hydrolase</keyword>
<dbReference type="EMBL" id="UYSL01026783">
    <property type="protein sequence ID" value="VDL85996.1"/>
    <property type="molecule type" value="Genomic_DNA"/>
</dbReference>
<keyword evidence="9" id="KW-1185">Reference proteome</keyword>
<dbReference type="Proteomes" id="UP000271162">
    <property type="component" value="Unassembled WGS sequence"/>
</dbReference>
<evidence type="ECO:0000256" key="5">
    <source>
        <dbReference type="ARBA" id="ARBA00022801"/>
    </source>
</evidence>
<organism evidence="10">
    <name type="scientific">Nippostrongylus brasiliensis</name>
    <name type="common">Rat hookworm</name>
    <dbReference type="NCBI Taxonomy" id="27835"/>
    <lineage>
        <taxon>Eukaryota</taxon>
        <taxon>Metazoa</taxon>
        <taxon>Ecdysozoa</taxon>
        <taxon>Nematoda</taxon>
        <taxon>Chromadorea</taxon>
        <taxon>Rhabditida</taxon>
        <taxon>Rhabditina</taxon>
        <taxon>Rhabditomorpha</taxon>
        <taxon>Strongyloidea</taxon>
        <taxon>Heligmosomidae</taxon>
        <taxon>Nippostrongylus</taxon>
    </lineage>
</organism>
<dbReference type="PANTHER" id="PTHR11567:SF211">
    <property type="entry name" value="PROSTATIC ACID PHOSPHATASE"/>
    <property type="match status" value="1"/>
</dbReference>
<dbReference type="Gene3D" id="3.40.50.1240">
    <property type="entry name" value="Phosphoglycerate mutase-like"/>
    <property type="match status" value="1"/>
</dbReference>
<dbReference type="SUPFAM" id="SSF53254">
    <property type="entry name" value="Phosphoglycerate mutase-like"/>
    <property type="match status" value="1"/>
</dbReference>
<dbReference type="InterPro" id="IPR029033">
    <property type="entry name" value="His_PPase_superfam"/>
</dbReference>
<proteinExistence type="inferred from homology"/>